<feature type="binding site" evidence="9">
    <location>
        <begin position="1116"/>
        <end position="1123"/>
    </location>
    <ligand>
        <name>ATP</name>
        <dbReference type="ChEBI" id="CHEBI:30616"/>
    </ligand>
</feature>
<dbReference type="InterPro" id="IPR027417">
    <property type="entry name" value="P-loop_NTPase"/>
</dbReference>
<comment type="caution">
    <text evidence="14">The sequence shown here is derived from an EMBL/GenBank/DDBJ whole genome shotgun (WGS) entry which is preliminary data.</text>
</comment>
<dbReference type="RefSeq" id="WP_239134004.1">
    <property type="nucleotide sequence ID" value="NZ_BONZ01000056.1"/>
</dbReference>
<dbReference type="InterPro" id="IPR050206">
    <property type="entry name" value="FtsK/SpoIIIE/SftA"/>
</dbReference>
<dbReference type="PANTHER" id="PTHR22683">
    <property type="entry name" value="SPORULATION PROTEIN RELATED"/>
    <property type="match status" value="1"/>
</dbReference>
<dbReference type="Gene3D" id="3.40.50.300">
    <property type="entry name" value="P-loop containing nucleotide triphosphate hydrolases"/>
    <property type="match status" value="4"/>
</dbReference>
<evidence type="ECO:0000313" key="15">
    <source>
        <dbReference type="Proteomes" id="UP000642748"/>
    </source>
</evidence>
<dbReference type="PANTHER" id="PTHR22683:SF1">
    <property type="entry name" value="TYPE VII SECRETION SYSTEM PROTEIN ESSC"/>
    <property type="match status" value="1"/>
</dbReference>
<dbReference type="Proteomes" id="UP000642748">
    <property type="component" value="Unassembled WGS sequence"/>
</dbReference>
<evidence type="ECO:0000256" key="2">
    <source>
        <dbReference type="ARBA" id="ARBA00022475"/>
    </source>
</evidence>
<keyword evidence="2" id="KW-1003">Cell membrane</keyword>
<dbReference type="InterPro" id="IPR023836">
    <property type="entry name" value="EccCa-like_Actinobacteria"/>
</dbReference>
<evidence type="ECO:0000259" key="13">
    <source>
        <dbReference type="PROSITE" id="PS50901"/>
    </source>
</evidence>
<evidence type="ECO:0000256" key="7">
    <source>
        <dbReference type="ARBA" id="ARBA00022989"/>
    </source>
</evidence>
<organism evidence="14 15">
    <name type="scientific">Rugosimonospora africana</name>
    <dbReference type="NCBI Taxonomy" id="556532"/>
    <lineage>
        <taxon>Bacteria</taxon>
        <taxon>Bacillati</taxon>
        <taxon>Actinomycetota</taxon>
        <taxon>Actinomycetes</taxon>
        <taxon>Micromonosporales</taxon>
        <taxon>Micromonosporaceae</taxon>
        <taxon>Rugosimonospora</taxon>
    </lineage>
</organism>
<dbReference type="InterPro" id="IPR002543">
    <property type="entry name" value="FtsK_dom"/>
</dbReference>
<name>A0A8J3QV73_9ACTN</name>
<dbReference type="NCBIfam" id="TIGR03925">
    <property type="entry name" value="T7SS_EccC_b"/>
    <property type="match status" value="1"/>
</dbReference>
<dbReference type="GO" id="GO:0003677">
    <property type="term" value="F:DNA binding"/>
    <property type="evidence" value="ECO:0007669"/>
    <property type="project" value="InterPro"/>
</dbReference>
<feature type="domain" description="FtsK" evidence="13">
    <location>
        <begin position="460"/>
        <end position="660"/>
    </location>
</feature>
<keyword evidence="6 9" id="KW-0067">ATP-binding</keyword>
<dbReference type="GO" id="GO:0005524">
    <property type="term" value="F:ATP binding"/>
    <property type="evidence" value="ECO:0007669"/>
    <property type="project" value="UniProtKB-UniRule"/>
</dbReference>
<dbReference type="CDD" id="cd00267">
    <property type="entry name" value="ABC_ATPase"/>
    <property type="match status" value="1"/>
</dbReference>
<evidence type="ECO:0000256" key="6">
    <source>
        <dbReference type="ARBA" id="ARBA00022840"/>
    </source>
</evidence>
<evidence type="ECO:0000256" key="12">
    <source>
        <dbReference type="SAM" id="Phobius"/>
    </source>
</evidence>
<feature type="domain" description="FtsK" evidence="13">
    <location>
        <begin position="812"/>
        <end position="1003"/>
    </location>
</feature>
<gene>
    <name evidence="14" type="ORF">Raf01_58310</name>
</gene>
<evidence type="ECO:0000256" key="1">
    <source>
        <dbReference type="ARBA" id="ARBA00004651"/>
    </source>
</evidence>
<sequence>MVHRPARAIRPPADPSPRAVEAPPTLPEGKAASSLMMMLPAVGVTGSMSMMLFTRGSGFVLIGALVLVLALAAGAMLMLSQRGQALRKRRQQRERYLDYLQELREELAEREKTERAQARLLNPSAEALVELVRDPARLWERRRLDRDFLAVRVGVGTMPAQALDLPDQGTALNPTDPFMLAEARAVLRRFRHAPGMPLVVPLDRAGDVSIVGPRDAVLATAQAIITQAAACHAPEDLALAVAHSADREPDWRWVKWLPHVLDADTRDRPAPVRRIASSVDSLRMLLHGELSNRAAYATELRRGVSDRRGIALLHRLLVVHDTYGGVASGLNLADLDVSAADLGVSVLHLVADRLQEPDDVAVRITVGGRDITVEDLRGAATVYSGQIDPVSPGLAEGLARTLSPLRLSPESIEETPHAGAVDVPTLLGIDEPTALDTRRLWADRGARAFLRTPIGLDDAGAPLYLDLKESADLGMGPHGLCVGATGSGKSELLRTLVLSLAATHPPEQLAMALIDYKGGATFAPFEDLPHVAGVITNLEDDAGLIERAYASLDGEVKRRQQVLREAGHVAKIADYAVLREQRPELAPLPYLLVIIDEFGELLTARPDFIELFLTIGRIGRSIGVHLLLSSQRIEGGKLKGLDAYLSYRLGLRTFSEAESRTVLETPDAFHLPPLPGFGYLKVDTTIYQRFKAAYVSGRLRAPEDRASAAEADNQPLVAPYEQYNAPATAPEDTSVMAERVVGETLLSVMVGQLAAAASRVHQIWLPPIPVALTLDQVAGPADLRAGGYRLQLAPGAMRVPLGLIDDPARQRQGPWVLDLTEAGGHLAIIGGPQSGKTTLLRTLVASLALTHTPHDVAVYGIDLVGSGLTALAGFPHVGGVAGRTDRERIRRTIEEVRMMLEHREHLCRQAGVDSVEQLRAAHREGELSGLASADVVLVIDGFGAVRSDFEDLEPLLADILQRGGGFGVHVVASMLRWNDVRIALQATFGSRVELRLGDPTDSSIGRRLAETIRADRPGRALTTAQLFAQVALPRTDGQATPADSGEALVKLAASVRNAWPGEPAPPIRVLPHQIPATSLFNQFNQPGVLPIAVDEIALRPVLLDLFRVDQHLIVLGDTGCGKSNLLRMIARGLSERHSAEEVVFAVMDPRGILKQLAPQEFVGGYASNVKACTALAAGVAKELVRRIPEEPSAAIGATPAGTVATGSDPVDSGPVPAADAVPAPGGNPPHVVVLIDDYDMMTAGGSHPLEPLLPFVPSARDIGLHIVVTRRVAGASRGLYEPFLLALRESGASGLVLTGDREEGQLFPGVYAQPLPPGRGRWVRRGEPVRLVQTGLDPATPGDRSEAGR</sequence>
<dbReference type="InterPro" id="IPR023837">
    <property type="entry name" value="EccCb-like_Actinobacteria"/>
</dbReference>
<feature type="compositionally biased region" description="Low complexity" evidence="11">
    <location>
        <begin position="8"/>
        <end position="19"/>
    </location>
</feature>
<evidence type="ECO:0000256" key="4">
    <source>
        <dbReference type="ARBA" id="ARBA00022737"/>
    </source>
</evidence>
<keyword evidence="3 12" id="KW-0812">Transmembrane</keyword>
<dbReference type="NCBIfam" id="TIGR03924">
    <property type="entry name" value="T7SS_EccC_a"/>
    <property type="match status" value="1"/>
</dbReference>
<keyword evidence="15" id="KW-1185">Reference proteome</keyword>
<evidence type="ECO:0000256" key="11">
    <source>
        <dbReference type="SAM" id="MobiDB-lite"/>
    </source>
</evidence>
<dbReference type="EMBL" id="BONZ01000056">
    <property type="protein sequence ID" value="GIH17659.1"/>
    <property type="molecule type" value="Genomic_DNA"/>
</dbReference>
<feature type="region of interest" description="Disordered" evidence="11">
    <location>
        <begin position="1"/>
        <end position="27"/>
    </location>
</feature>
<reference evidence="14" key="1">
    <citation type="submission" date="2021-01" db="EMBL/GenBank/DDBJ databases">
        <title>Whole genome shotgun sequence of Rugosimonospora africana NBRC 104875.</title>
        <authorList>
            <person name="Komaki H."/>
            <person name="Tamura T."/>
        </authorList>
    </citation>
    <scope>NUCLEOTIDE SEQUENCE</scope>
    <source>
        <strain evidence="14">NBRC 104875</strain>
    </source>
</reference>
<evidence type="ECO:0000256" key="9">
    <source>
        <dbReference type="PROSITE-ProRule" id="PRU00289"/>
    </source>
</evidence>
<protein>
    <submittedName>
        <fullName evidence="14">Type VII secretion protein EccC</fullName>
    </submittedName>
</protein>
<evidence type="ECO:0000256" key="5">
    <source>
        <dbReference type="ARBA" id="ARBA00022741"/>
    </source>
</evidence>
<proteinExistence type="predicted"/>
<evidence type="ECO:0000256" key="10">
    <source>
        <dbReference type="SAM" id="Coils"/>
    </source>
</evidence>
<dbReference type="Pfam" id="PF01580">
    <property type="entry name" value="FtsK_SpoIIIE"/>
    <property type="match status" value="3"/>
</dbReference>
<feature type="coiled-coil region" evidence="10">
    <location>
        <begin position="86"/>
        <end position="116"/>
    </location>
</feature>
<feature type="compositionally biased region" description="Low complexity" evidence="11">
    <location>
        <begin position="1208"/>
        <end position="1223"/>
    </location>
</feature>
<comment type="subcellular location">
    <subcellularLocation>
        <location evidence="1">Cell membrane</location>
        <topology evidence="1">Multi-pass membrane protein</topology>
    </subcellularLocation>
</comment>
<feature type="domain" description="FtsK" evidence="13">
    <location>
        <begin position="1098"/>
        <end position="1306"/>
    </location>
</feature>
<dbReference type="PROSITE" id="PS50901">
    <property type="entry name" value="FTSK"/>
    <property type="match status" value="3"/>
</dbReference>
<feature type="region of interest" description="Disordered" evidence="11">
    <location>
        <begin position="1195"/>
        <end position="1223"/>
    </location>
</feature>
<feature type="transmembrane region" description="Helical" evidence="12">
    <location>
        <begin position="59"/>
        <end position="80"/>
    </location>
</feature>
<dbReference type="SUPFAM" id="SSF52540">
    <property type="entry name" value="P-loop containing nucleoside triphosphate hydrolases"/>
    <property type="match status" value="4"/>
</dbReference>
<keyword evidence="7 12" id="KW-1133">Transmembrane helix</keyword>
<feature type="binding site" evidence="9">
    <location>
        <begin position="483"/>
        <end position="490"/>
    </location>
    <ligand>
        <name>ATP</name>
        <dbReference type="ChEBI" id="CHEBI:30616"/>
    </ligand>
</feature>
<keyword evidence="5 9" id="KW-0547">Nucleotide-binding</keyword>
<keyword evidence="4" id="KW-0677">Repeat</keyword>
<evidence type="ECO:0000313" key="14">
    <source>
        <dbReference type="EMBL" id="GIH17659.1"/>
    </source>
</evidence>
<keyword evidence="10" id="KW-0175">Coiled coil</keyword>
<evidence type="ECO:0000256" key="3">
    <source>
        <dbReference type="ARBA" id="ARBA00022692"/>
    </source>
</evidence>
<dbReference type="InterPro" id="IPR003593">
    <property type="entry name" value="AAA+_ATPase"/>
</dbReference>
<evidence type="ECO:0000256" key="8">
    <source>
        <dbReference type="ARBA" id="ARBA00023136"/>
    </source>
</evidence>
<dbReference type="GO" id="GO:0005886">
    <property type="term" value="C:plasma membrane"/>
    <property type="evidence" value="ECO:0007669"/>
    <property type="project" value="UniProtKB-SubCell"/>
</dbReference>
<feature type="binding site" evidence="9">
    <location>
        <begin position="830"/>
        <end position="837"/>
    </location>
    <ligand>
        <name>ATP</name>
        <dbReference type="ChEBI" id="CHEBI:30616"/>
    </ligand>
</feature>
<accession>A0A8J3QV73</accession>
<dbReference type="SMART" id="SM00382">
    <property type="entry name" value="AAA"/>
    <property type="match status" value="3"/>
</dbReference>
<keyword evidence="8 12" id="KW-0472">Membrane</keyword>